<dbReference type="Pfam" id="PF02485">
    <property type="entry name" value="Branch"/>
    <property type="match status" value="1"/>
</dbReference>
<evidence type="ECO:0000256" key="3">
    <source>
        <dbReference type="ARBA" id="ARBA00022676"/>
    </source>
</evidence>
<proteinExistence type="predicted"/>
<evidence type="ECO:0000256" key="9">
    <source>
        <dbReference type="ARBA" id="ARBA00022989"/>
    </source>
</evidence>
<evidence type="ECO:0000256" key="10">
    <source>
        <dbReference type="ARBA" id="ARBA00023034"/>
    </source>
</evidence>
<dbReference type="RefSeq" id="WP_367639032.1">
    <property type="nucleotide sequence ID" value="NZ_JBFNQN010000009.1"/>
</dbReference>
<dbReference type="Proteomes" id="UP001555826">
    <property type="component" value="Unassembled WGS sequence"/>
</dbReference>
<gene>
    <name evidence="15" type="ORF">AB1207_14185</name>
</gene>
<evidence type="ECO:0000256" key="11">
    <source>
        <dbReference type="ARBA" id="ARBA00023136"/>
    </source>
</evidence>
<dbReference type="InterPro" id="IPR003406">
    <property type="entry name" value="Glyco_trans_14"/>
</dbReference>
<evidence type="ECO:0000256" key="5">
    <source>
        <dbReference type="ARBA" id="ARBA00022692"/>
    </source>
</evidence>
<keyword evidence="16" id="KW-1185">Reference proteome</keyword>
<comment type="subcellular location">
    <subcellularLocation>
        <location evidence="2">Endoplasmic reticulum membrane</location>
        <topology evidence="2">Single-pass type II membrane protein</topology>
    </subcellularLocation>
    <subcellularLocation>
        <location evidence="1">Golgi apparatus membrane</location>
        <topology evidence="1">Single-pass type II membrane protein</topology>
    </subcellularLocation>
</comment>
<dbReference type="PANTHER" id="PTHR46025:SF3">
    <property type="entry name" value="XYLOSYLTRANSFERASE OXT"/>
    <property type="match status" value="1"/>
</dbReference>
<name>A0ABV3P8D3_9ACTN</name>
<keyword evidence="12" id="KW-1015">Disulfide bond</keyword>
<sequence>MQLTYLVLAHQNPQQLSSQLDLLLDGGARAVVHVDAKVDAAPFHDALRSHGPAVRETGRRHEVRWGGFGVVAATVTALRDALQHAPADHYVLLSGADLPVRPLADLRAELRPGHVRMNSWPMPDEARGKPMSRIDRWHHAPKDRHDPWASRVGRLLARLPARSLAPLGGAAPHAGSQWWTMPHECARDVVEFVDSSPRFVKFFRHVQVPDEMFFQTVVHALPRSYEVRPNLTYTRWTSSDRLSPDVLSRTDLPAAASSGAFFARKFDLRRDPDVLDGVRELLAGRA</sequence>
<dbReference type="EMBL" id="JBFNQN010000009">
    <property type="protein sequence ID" value="MEW9265903.1"/>
    <property type="molecule type" value="Genomic_DNA"/>
</dbReference>
<dbReference type="PANTHER" id="PTHR46025">
    <property type="entry name" value="XYLOSYLTRANSFERASE OXT"/>
    <property type="match status" value="1"/>
</dbReference>
<evidence type="ECO:0000256" key="14">
    <source>
        <dbReference type="ARBA" id="ARBA00042865"/>
    </source>
</evidence>
<comment type="caution">
    <text evidence="15">The sequence shown here is derived from an EMBL/GenBank/DDBJ whole genome shotgun (WGS) entry which is preliminary data.</text>
</comment>
<evidence type="ECO:0000256" key="2">
    <source>
        <dbReference type="ARBA" id="ARBA00004648"/>
    </source>
</evidence>
<evidence type="ECO:0000256" key="13">
    <source>
        <dbReference type="ARBA" id="ARBA00023180"/>
    </source>
</evidence>
<keyword evidence="10" id="KW-0333">Golgi apparatus</keyword>
<keyword evidence="11" id="KW-0472">Membrane</keyword>
<keyword evidence="9" id="KW-1133">Transmembrane helix</keyword>
<keyword evidence="3" id="KW-0328">Glycosyltransferase</keyword>
<evidence type="ECO:0000256" key="4">
    <source>
        <dbReference type="ARBA" id="ARBA00022679"/>
    </source>
</evidence>
<dbReference type="InterPro" id="IPR043538">
    <property type="entry name" value="XYLT"/>
</dbReference>
<keyword evidence="4" id="KW-0808">Transferase</keyword>
<evidence type="ECO:0000256" key="1">
    <source>
        <dbReference type="ARBA" id="ARBA00004323"/>
    </source>
</evidence>
<keyword evidence="8" id="KW-0735">Signal-anchor</keyword>
<keyword evidence="5" id="KW-0812">Transmembrane</keyword>
<protein>
    <recommendedName>
        <fullName evidence="14">Peptide O-xylosyltransferase</fullName>
    </recommendedName>
</protein>
<evidence type="ECO:0000256" key="6">
    <source>
        <dbReference type="ARBA" id="ARBA00022723"/>
    </source>
</evidence>
<evidence type="ECO:0000256" key="8">
    <source>
        <dbReference type="ARBA" id="ARBA00022968"/>
    </source>
</evidence>
<evidence type="ECO:0000256" key="12">
    <source>
        <dbReference type="ARBA" id="ARBA00023157"/>
    </source>
</evidence>
<evidence type="ECO:0000313" key="15">
    <source>
        <dbReference type="EMBL" id="MEW9265903.1"/>
    </source>
</evidence>
<accession>A0ABV3P8D3</accession>
<keyword evidence="13" id="KW-0325">Glycoprotein</keyword>
<evidence type="ECO:0000313" key="16">
    <source>
        <dbReference type="Proteomes" id="UP001555826"/>
    </source>
</evidence>
<keyword evidence="7" id="KW-0256">Endoplasmic reticulum</keyword>
<evidence type="ECO:0000256" key="7">
    <source>
        <dbReference type="ARBA" id="ARBA00022824"/>
    </source>
</evidence>
<organism evidence="15 16">
    <name type="scientific">Kineococcus endophyticus</name>
    <dbReference type="NCBI Taxonomy" id="1181883"/>
    <lineage>
        <taxon>Bacteria</taxon>
        <taxon>Bacillati</taxon>
        <taxon>Actinomycetota</taxon>
        <taxon>Actinomycetes</taxon>
        <taxon>Kineosporiales</taxon>
        <taxon>Kineosporiaceae</taxon>
        <taxon>Kineococcus</taxon>
    </lineage>
</organism>
<keyword evidence="6" id="KW-0479">Metal-binding</keyword>
<reference evidence="15 16" key="1">
    <citation type="submission" date="2024-07" db="EMBL/GenBank/DDBJ databases">
        <authorList>
            <person name="Thanompreechachai J."/>
            <person name="Duangmal K."/>
        </authorList>
    </citation>
    <scope>NUCLEOTIDE SEQUENCE [LARGE SCALE GENOMIC DNA]</scope>
    <source>
        <strain evidence="15 16">KCTC 19886</strain>
    </source>
</reference>